<feature type="region of interest" description="Disordered" evidence="1">
    <location>
        <begin position="94"/>
        <end position="118"/>
    </location>
</feature>
<organism evidence="2 3">
    <name type="scientific">Lactuca saligna</name>
    <name type="common">Willowleaf lettuce</name>
    <dbReference type="NCBI Taxonomy" id="75948"/>
    <lineage>
        <taxon>Eukaryota</taxon>
        <taxon>Viridiplantae</taxon>
        <taxon>Streptophyta</taxon>
        <taxon>Embryophyta</taxon>
        <taxon>Tracheophyta</taxon>
        <taxon>Spermatophyta</taxon>
        <taxon>Magnoliopsida</taxon>
        <taxon>eudicotyledons</taxon>
        <taxon>Gunneridae</taxon>
        <taxon>Pentapetalae</taxon>
        <taxon>asterids</taxon>
        <taxon>campanulids</taxon>
        <taxon>Asterales</taxon>
        <taxon>Asteraceae</taxon>
        <taxon>Cichorioideae</taxon>
        <taxon>Cichorieae</taxon>
        <taxon>Lactucinae</taxon>
        <taxon>Lactuca</taxon>
    </lineage>
</organism>
<feature type="compositionally biased region" description="Acidic residues" evidence="1">
    <location>
        <begin position="96"/>
        <end position="114"/>
    </location>
</feature>
<accession>A0AA35Y6T2</accession>
<keyword evidence="3" id="KW-1185">Reference proteome</keyword>
<feature type="region of interest" description="Disordered" evidence="1">
    <location>
        <begin position="124"/>
        <end position="143"/>
    </location>
</feature>
<evidence type="ECO:0000256" key="1">
    <source>
        <dbReference type="SAM" id="MobiDB-lite"/>
    </source>
</evidence>
<proteinExistence type="predicted"/>
<sequence length="508" mass="56934">MPGVYDRFNKDLSNGIKTVDAGEEITAMRIIKTDLLEIKKLMEMHRQNQIKREETEAKIAKMKKYYYSEEGMEAEKAKWRQIYYSTLKEKEKVVHEEEEEESLEVAELESDDEVNEWKSEPVMEPQLPPLLSAPQLSPPPSPSLFTPALGFEKRNEATMLFMESPNQSVRKLEMPLFDDHRPPLPPPPPYPPLPLLSNFTLLLTPPSSPLPSLVTPPPLGGKNRSNSKILNIRSSNREVRKREIALFDGYRPPPLPLTSPPPLLLPTSPSQIHPCPPQTLLSPPPAPPPFLECQSNGEGTIGLTLNQKESKEAMEQAMNPKSKPPPLSLLLPPKIETKGGRMNLISNQEEPVWSCLRKQMAHSSRKSVTAETKVLGLHDLDQNGTIKLEEKQSPHMNISTVEIRVAPPPTSVSSTLTGPRLILHNADQSPIRDGNLDDISLWLNNQFIPAQIVLFPSATQLLALFIRRGVNLLWKTMSDGNGTDSSYFNNIVTTRYFNSCNDLIGQVL</sequence>
<dbReference type="Proteomes" id="UP001177003">
    <property type="component" value="Chromosome 0"/>
</dbReference>
<reference evidence="2" key="1">
    <citation type="submission" date="2023-04" db="EMBL/GenBank/DDBJ databases">
        <authorList>
            <person name="Vijverberg K."/>
            <person name="Xiong W."/>
            <person name="Schranz E."/>
        </authorList>
    </citation>
    <scope>NUCLEOTIDE SEQUENCE</scope>
</reference>
<dbReference type="AlphaFoldDB" id="A0AA35Y6T2"/>
<evidence type="ECO:0000313" key="3">
    <source>
        <dbReference type="Proteomes" id="UP001177003"/>
    </source>
</evidence>
<gene>
    <name evidence="2" type="ORF">LSALG_LOCUS1727</name>
</gene>
<protein>
    <submittedName>
        <fullName evidence="2">Uncharacterized protein</fullName>
    </submittedName>
</protein>
<dbReference type="EMBL" id="OX465086">
    <property type="protein sequence ID" value="CAI9260911.1"/>
    <property type="molecule type" value="Genomic_DNA"/>
</dbReference>
<evidence type="ECO:0000313" key="2">
    <source>
        <dbReference type="EMBL" id="CAI9260911.1"/>
    </source>
</evidence>
<name>A0AA35Y6T2_LACSI</name>